<gene>
    <name evidence="2" type="ORF">ILUMI_19453</name>
</gene>
<dbReference type="InterPro" id="IPR013762">
    <property type="entry name" value="Integrase-like_cat_sf"/>
</dbReference>
<evidence type="ECO:0000256" key="1">
    <source>
        <dbReference type="ARBA" id="ARBA00023172"/>
    </source>
</evidence>
<comment type="caution">
    <text evidence="2">The sequence shown here is derived from an EMBL/GenBank/DDBJ whole genome shotgun (WGS) entry which is preliminary data.</text>
</comment>
<dbReference type="GO" id="GO:0006310">
    <property type="term" value="P:DNA recombination"/>
    <property type="evidence" value="ECO:0007669"/>
    <property type="project" value="UniProtKB-KW"/>
</dbReference>
<keyword evidence="3" id="KW-1185">Reference proteome</keyword>
<dbReference type="EMBL" id="VTPC01086680">
    <property type="protein sequence ID" value="KAF2886720.1"/>
    <property type="molecule type" value="Genomic_DNA"/>
</dbReference>
<dbReference type="GO" id="GO:0003677">
    <property type="term" value="F:DNA binding"/>
    <property type="evidence" value="ECO:0007669"/>
    <property type="project" value="InterPro"/>
</dbReference>
<dbReference type="InterPro" id="IPR011010">
    <property type="entry name" value="DNA_brk_join_enz"/>
</dbReference>
<dbReference type="OrthoDB" id="6759321at2759"/>
<sequence>MTRTSQEKSKWSGLNGGCRRADLCNLKVDEIQDNGLILIVTLNDTKTKKKRIFKMSSDCNGYELCKKCARLTSCILKITNVRCKQLESEVLQNTPQRDCRVSASFKCYLLYNTLSRSSAAFLADSGGDVQMLKRHGGWRSGSVAEG</sequence>
<dbReference type="GO" id="GO:0015074">
    <property type="term" value="P:DNA integration"/>
    <property type="evidence" value="ECO:0007669"/>
    <property type="project" value="InterPro"/>
</dbReference>
<evidence type="ECO:0000313" key="2">
    <source>
        <dbReference type="EMBL" id="KAF2886720.1"/>
    </source>
</evidence>
<name>A0A8K0CN17_IGNLU</name>
<dbReference type="AlphaFoldDB" id="A0A8K0CN17"/>
<protein>
    <submittedName>
        <fullName evidence="2">Uncharacterized protein</fullName>
    </submittedName>
</protein>
<dbReference type="Proteomes" id="UP000801492">
    <property type="component" value="Unassembled WGS sequence"/>
</dbReference>
<reference evidence="2" key="1">
    <citation type="submission" date="2019-08" db="EMBL/GenBank/DDBJ databases">
        <title>The genome of the North American firefly Photinus pyralis.</title>
        <authorList>
            <consortium name="Photinus pyralis genome working group"/>
            <person name="Fallon T.R."/>
            <person name="Sander Lower S.E."/>
            <person name="Weng J.-K."/>
        </authorList>
    </citation>
    <scope>NUCLEOTIDE SEQUENCE</scope>
    <source>
        <strain evidence="2">TRF0915ILg1</strain>
        <tissue evidence="2">Whole body</tissue>
    </source>
</reference>
<organism evidence="2 3">
    <name type="scientific">Ignelater luminosus</name>
    <name type="common">Cucubano</name>
    <name type="synonym">Pyrophorus luminosus</name>
    <dbReference type="NCBI Taxonomy" id="2038154"/>
    <lineage>
        <taxon>Eukaryota</taxon>
        <taxon>Metazoa</taxon>
        <taxon>Ecdysozoa</taxon>
        <taxon>Arthropoda</taxon>
        <taxon>Hexapoda</taxon>
        <taxon>Insecta</taxon>
        <taxon>Pterygota</taxon>
        <taxon>Neoptera</taxon>
        <taxon>Endopterygota</taxon>
        <taxon>Coleoptera</taxon>
        <taxon>Polyphaga</taxon>
        <taxon>Elateriformia</taxon>
        <taxon>Elateroidea</taxon>
        <taxon>Elateridae</taxon>
        <taxon>Agrypninae</taxon>
        <taxon>Pyrophorini</taxon>
        <taxon>Ignelater</taxon>
    </lineage>
</organism>
<dbReference type="Gene3D" id="1.10.443.10">
    <property type="entry name" value="Intergrase catalytic core"/>
    <property type="match status" value="1"/>
</dbReference>
<keyword evidence="1" id="KW-0233">DNA recombination</keyword>
<accession>A0A8K0CN17</accession>
<dbReference type="SUPFAM" id="SSF56349">
    <property type="entry name" value="DNA breaking-rejoining enzymes"/>
    <property type="match status" value="1"/>
</dbReference>
<proteinExistence type="predicted"/>
<evidence type="ECO:0000313" key="3">
    <source>
        <dbReference type="Proteomes" id="UP000801492"/>
    </source>
</evidence>